<proteinExistence type="predicted"/>
<reference evidence="3" key="4">
    <citation type="submission" date="2020-05" db="EMBL/GenBank/DDBJ databases">
        <title>Complete genome sequence of Bradyrhizobium diazoefficiens XF5 isolated from soybean nodule.</title>
        <authorList>
            <person name="Noda R."/>
            <person name="Kakizaki K."/>
            <person name="Minamisawa K."/>
        </authorList>
    </citation>
    <scope>NUCLEOTIDE SEQUENCE</scope>
    <source>
        <strain evidence="3">XF5</strain>
    </source>
</reference>
<dbReference type="EMBL" id="AP023091">
    <property type="protein sequence ID" value="BCE24816.1"/>
    <property type="molecule type" value="Genomic_DNA"/>
</dbReference>
<reference evidence="5" key="2">
    <citation type="submission" date="2020-05" db="EMBL/GenBank/DDBJ databases">
        <title>Complete genome sequence of Bradyrhizobium diazoefficiens XF10 isolated from soybean nodule.</title>
        <authorList>
            <person name="Noda R."/>
            <person name="Kakizaki K."/>
            <person name="Minamisawa K."/>
        </authorList>
    </citation>
    <scope>NUCLEOTIDE SEQUENCE</scope>
    <source>
        <strain evidence="5">XF10</strain>
    </source>
</reference>
<gene>
    <name evidence="5" type="ORF">XF10B_73740</name>
    <name evidence="1" type="ORF">XF1B_74970</name>
    <name evidence="2" type="ORF">XF4B_74240</name>
    <name evidence="3" type="ORF">XF5B_73310</name>
    <name evidence="4" type="ORF">XF6B_73010</name>
</gene>
<accession>A0A809XAW2</accession>
<evidence type="ECO:0000313" key="5">
    <source>
        <dbReference type="EMBL" id="BCE94576.1"/>
    </source>
</evidence>
<sequence length="58" mass="6097">MPMIIIMITGMTTIMVTTGTITTTTVMTKITIITTITPTAMPGCSTAALIRPARRSPA</sequence>
<dbReference type="EMBL" id="AP023096">
    <property type="protein sequence ID" value="BCE68502.1"/>
    <property type="molecule type" value="Genomic_DNA"/>
</dbReference>
<name>A0A809XAW2_9BRAD</name>
<protein>
    <submittedName>
        <fullName evidence="1">Uncharacterized protein</fullName>
    </submittedName>
</protein>
<evidence type="ECO:0000313" key="1">
    <source>
        <dbReference type="EMBL" id="BCE24816.1"/>
    </source>
</evidence>
<organism evidence="1">
    <name type="scientific">Bradyrhizobium diazoefficiens</name>
    <dbReference type="NCBI Taxonomy" id="1355477"/>
    <lineage>
        <taxon>Bacteria</taxon>
        <taxon>Pseudomonadati</taxon>
        <taxon>Pseudomonadota</taxon>
        <taxon>Alphaproteobacteria</taxon>
        <taxon>Hyphomicrobiales</taxon>
        <taxon>Nitrobacteraceae</taxon>
        <taxon>Bradyrhizobium</taxon>
    </lineage>
</organism>
<dbReference type="EMBL" id="AP023099">
    <property type="protein sequence ID" value="BCE94576.1"/>
    <property type="molecule type" value="Genomic_DNA"/>
</dbReference>
<reference evidence="4" key="5">
    <citation type="submission" date="2020-05" db="EMBL/GenBank/DDBJ databases">
        <title>Complete genome sequence of Bradyrhizobium diazoefficiens XF6 isolated from soybean nodule.</title>
        <authorList>
            <person name="Noda R."/>
            <person name="Kakizaki K."/>
            <person name="Minamisawa K."/>
        </authorList>
    </citation>
    <scope>NUCLEOTIDE SEQUENCE</scope>
    <source>
        <strain evidence="4">XF6</strain>
    </source>
</reference>
<dbReference type="EMBL" id="AP023095">
    <property type="protein sequence ID" value="BCE59819.1"/>
    <property type="molecule type" value="Genomic_DNA"/>
</dbReference>
<reference evidence="2" key="3">
    <citation type="submission" date="2020-05" db="EMBL/GenBank/DDBJ databases">
        <title>Complete genome sequence of Bradyrhizobium diazoefficiens XF4 isolated from soybean nodule.</title>
        <authorList>
            <person name="Noda R."/>
            <person name="Kakizaki K."/>
            <person name="Minamisawa K."/>
        </authorList>
    </citation>
    <scope>NUCLEOTIDE SEQUENCE</scope>
    <source>
        <strain evidence="2">XF4</strain>
    </source>
</reference>
<evidence type="ECO:0000313" key="3">
    <source>
        <dbReference type="EMBL" id="BCE59819.1"/>
    </source>
</evidence>
<reference evidence="1" key="1">
    <citation type="submission" date="2020-05" db="EMBL/GenBank/DDBJ databases">
        <title>Complete genome sequence of Bradyrhizobium diazoefficiens XF1 isolated from soybean nodule.</title>
        <authorList>
            <person name="Noda R."/>
            <person name="Kakizaki K."/>
            <person name="Minamisawa K."/>
        </authorList>
    </citation>
    <scope>NUCLEOTIDE SEQUENCE</scope>
    <source>
        <strain evidence="1">XF1</strain>
    </source>
</reference>
<evidence type="ECO:0000313" key="2">
    <source>
        <dbReference type="EMBL" id="BCE51075.1"/>
    </source>
</evidence>
<dbReference type="AlphaFoldDB" id="A0A809XAW2"/>
<evidence type="ECO:0000313" key="4">
    <source>
        <dbReference type="EMBL" id="BCE68502.1"/>
    </source>
</evidence>
<dbReference type="EMBL" id="AP023094">
    <property type="protein sequence ID" value="BCE51075.1"/>
    <property type="molecule type" value="Genomic_DNA"/>
</dbReference>